<keyword evidence="2" id="KW-1003">Cell membrane</keyword>
<sequence>MRTPHGRLLVLYVLFLVGFARTGFNRWKRDVKKRFSTLVGGYWAIALTTLIWGFHYVVLYEPLRMLTPRHFLTLRFGWGAILLLLLGPRLFSLLKELTLGQWSGLAFLAFLSTVSYQISFFKAVSLLDPLTISLILSLGPLILAVFGHIGAGERYKKSQWGGMLVVFMGTAVLVGGGAPVGSGPFWLTGLLWGALCLFLFVLQTLWSRRLLRTLPPLTVTVLPILIGGLFIALSSPKELLLSPDERVPVVYFALFYTIGIALYLAYFLWNRALSVLGSTRTSFLVNGQPIVTALGAIIFLGKPLSFHQVAGGLLMLSGYALFFVPEFLDKPLPLGDALDVASNGESMPQ</sequence>
<feature type="transmembrane region" description="Helical" evidence="6">
    <location>
        <begin position="130"/>
        <end position="149"/>
    </location>
</feature>
<evidence type="ECO:0000256" key="5">
    <source>
        <dbReference type="ARBA" id="ARBA00023136"/>
    </source>
</evidence>
<feature type="transmembrane region" description="Helical" evidence="6">
    <location>
        <begin position="184"/>
        <end position="202"/>
    </location>
</feature>
<dbReference type="SUPFAM" id="SSF103481">
    <property type="entry name" value="Multidrug resistance efflux transporter EmrE"/>
    <property type="match status" value="2"/>
</dbReference>
<feature type="transmembrane region" description="Helical" evidence="6">
    <location>
        <begin position="161"/>
        <end position="178"/>
    </location>
</feature>
<proteinExistence type="predicted"/>
<comment type="subcellular location">
    <subcellularLocation>
        <location evidence="1">Cell membrane</location>
        <topology evidence="1">Multi-pass membrane protein</topology>
    </subcellularLocation>
</comment>
<reference evidence="9" key="2">
    <citation type="submission" date="2012-03" db="EMBL/GenBank/DDBJ databases">
        <title>The complete genome sequence of the pioneer microbe on fresh volcanic deposit, Leptospirillum ferrooxidans strain C2-3.</title>
        <authorList>
            <person name="Fujimura R."/>
            <person name="Sato Y."/>
            <person name="Nishizawa T."/>
            <person name="Nanba K."/>
            <person name="Oshima K."/>
            <person name="Hattori M."/>
            <person name="Kamijo T."/>
            <person name="Ohta H."/>
        </authorList>
    </citation>
    <scope>NUCLEOTIDE SEQUENCE [LARGE SCALE GENOMIC DNA]</scope>
    <source>
        <strain evidence="9">C2-3</strain>
    </source>
</reference>
<dbReference type="RefSeq" id="WP_014448625.1">
    <property type="nucleotide sequence ID" value="NC_017094.1"/>
</dbReference>
<evidence type="ECO:0000256" key="4">
    <source>
        <dbReference type="ARBA" id="ARBA00022989"/>
    </source>
</evidence>
<evidence type="ECO:0000313" key="9">
    <source>
        <dbReference type="Proteomes" id="UP000007382"/>
    </source>
</evidence>
<dbReference type="AlphaFoldDB" id="I0ILI3"/>
<dbReference type="InterPro" id="IPR037185">
    <property type="entry name" value="EmrE-like"/>
</dbReference>
<dbReference type="PANTHER" id="PTHR32322">
    <property type="entry name" value="INNER MEMBRANE TRANSPORTER"/>
    <property type="match status" value="1"/>
</dbReference>
<feature type="transmembrane region" description="Helical" evidence="6">
    <location>
        <begin position="214"/>
        <end position="234"/>
    </location>
</feature>
<reference evidence="8 9" key="1">
    <citation type="journal article" date="2012" name="J. Bacteriol.">
        <title>Complete Genome Sequence of Leptospirillum ferrooxidans Strain C2-3, Isolated from a Fresh Volcanic Ash Deposit on the Island of Miyake, Japan.</title>
        <authorList>
            <person name="Fujimura R."/>
            <person name="Sato Y."/>
            <person name="Nishizawa T."/>
            <person name="Oshima K."/>
            <person name="Kim S.-W."/>
            <person name="Hattori M."/>
            <person name="Kamijo T."/>
            <person name="Ohta H."/>
        </authorList>
    </citation>
    <scope>NUCLEOTIDE SEQUENCE [LARGE SCALE GENOMIC DNA]</scope>
    <source>
        <strain evidence="8 9">C2-3</strain>
    </source>
</reference>
<dbReference type="Pfam" id="PF00892">
    <property type="entry name" value="EamA"/>
    <property type="match status" value="2"/>
</dbReference>
<dbReference type="OrthoDB" id="5186724at2"/>
<keyword evidence="4 6" id="KW-1133">Transmembrane helix</keyword>
<keyword evidence="9" id="KW-1185">Reference proteome</keyword>
<dbReference type="STRING" id="1162668.LFE_0411"/>
<protein>
    <recommendedName>
        <fullName evidence="7">EamA domain-containing protein</fullName>
    </recommendedName>
</protein>
<feature type="transmembrane region" description="Helical" evidence="6">
    <location>
        <begin position="281"/>
        <end position="300"/>
    </location>
</feature>
<evidence type="ECO:0000256" key="3">
    <source>
        <dbReference type="ARBA" id="ARBA00022692"/>
    </source>
</evidence>
<dbReference type="Proteomes" id="UP000007382">
    <property type="component" value="Chromosome"/>
</dbReference>
<dbReference type="KEGG" id="lfc:LFE_0411"/>
<feature type="transmembrane region" description="Helical" evidence="6">
    <location>
        <begin position="6"/>
        <end position="24"/>
    </location>
</feature>
<feature type="transmembrane region" description="Helical" evidence="6">
    <location>
        <begin position="99"/>
        <end position="118"/>
    </location>
</feature>
<evidence type="ECO:0000256" key="2">
    <source>
        <dbReference type="ARBA" id="ARBA00022475"/>
    </source>
</evidence>
<dbReference type="eggNOG" id="COG0697">
    <property type="taxonomic scope" value="Bacteria"/>
</dbReference>
<feature type="transmembrane region" description="Helical" evidence="6">
    <location>
        <begin position="36"/>
        <end position="58"/>
    </location>
</feature>
<evidence type="ECO:0000256" key="1">
    <source>
        <dbReference type="ARBA" id="ARBA00004651"/>
    </source>
</evidence>
<dbReference type="PATRIC" id="fig|1162668.3.peg.481"/>
<keyword evidence="3 6" id="KW-0812">Transmembrane</keyword>
<keyword evidence="5 6" id="KW-0472">Membrane</keyword>
<accession>I0ILI3</accession>
<dbReference type="EMBL" id="AP012342">
    <property type="protein sequence ID" value="BAM06132.1"/>
    <property type="molecule type" value="Genomic_DNA"/>
</dbReference>
<evidence type="ECO:0000313" key="8">
    <source>
        <dbReference type="EMBL" id="BAM06132.1"/>
    </source>
</evidence>
<name>I0ILI3_LEPFC</name>
<feature type="domain" description="EamA" evidence="7">
    <location>
        <begin position="188"/>
        <end position="323"/>
    </location>
</feature>
<organism evidence="8 9">
    <name type="scientific">Leptospirillum ferrooxidans (strain C2-3)</name>
    <dbReference type="NCBI Taxonomy" id="1162668"/>
    <lineage>
        <taxon>Bacteria</taxon>
        <taxon>Pseudomonadati</taxon>
        <taxon>Nitrospirota</taxon>
        <taxon>Nitrospiria</taxon>
        <taxon>Nitrospirales</taxon>
        <taxon>Nitrospiraceae</taxon>
        <taxon>Leptospirillum</taxon>
    </lineage>
</organism>
<feature type="transmembrane region" description="Helical" evidence="6">
    <location>
        <begin position="306"/>
        <end position="324"/>
    </location>
</feature>
<feature type="transmembrane region" description="Helical" evidence="6">
    <location>
        <begin position="70"/>
        <end position="87"/>
    </location>
</feature>
<evidence type="ECO:0000259" key="7">
    <source>
        <dbReference type="Pfam" id="PF00892"/>
    </source>
</evidence>
<evidence type="ECO:0000256" key="6">
    <source>
        <dbReference type="SAM" id="Phobius"/>
    </source>
</evidence>
<dbReference type="PANTHER" id="PTHR32322:SF18">
    <property type="entry name" value="S-ADENOSYLMETHIONINE_S-ADENOSYLHOMOCYSTEINE TRANSPORTER"/>
    <property type="match status" value="1"/>
</dbReference>
<dbReference type="InterPro" id="IPR000620">
    <property type="entry name" value="EamA_dom"/>
</dbReference>
<dbReference type="InterPro" id="IPR050638">
    <property type="entry name" value="AA-Vitamin_Transporters"/>
</dbReference>
<gene>
    <name evidence="8" type="ordered locus">LFE_0411</name>
</gene>
<dbReference type="GO" id="GO:0005886">
    <property type="term" value="C:plasma membrane"/>
    <property type="evidence" value="ECO:0007669"/>
    <property type="project" value="UniProtKB-SubCell"/>
</dbReference>
<dbReference type="HOGENOM" id="CLU_033863_4_2_0"/>
<feature type="domain" description="EamA" evidence="7">
    <location>
        <begin position="41"/>
        <end position="174"/>
    </location>
</feature>
<feature type="transmembrane region" description="Helical" evidence="6">
    <location>
        <begin position="249"/>
        <end position="269"/>
    </location>
</feature>